<dbReference type="Pfam" id="PF03732">
    <property type="entry name" value="Retrotrans_gag"/>
    <property type="match status" value="1"/>
</dbReference>
<accession>A0A6J1D7D2</accession>
<reference evidence="4" key="1">
    <citation type="submission" date="2025-08" db="UniProtKB">
        <authorList>
            <consortium name="RefSeq"/>
        </authorList>
    </citation>
    <scope>IDENTIFICATION</scope>
    <source>
        <strain evidence="4">OHB3-1</strain>
    </source>
</reference>
<name>A0A6J1D7D2_MOMCH</name>
<sequence>MEEIMKVKVPPKFKLPTVKQFDGTVDLVDHLDAYREWMDIYGVSEAVKCRVFSTTLSGSARVWFRQLKRGSISSFKSLAKAFVTQFIGGRSRSRPVAYLLTIKQRATESLHDYVARFNEEKLQVEGLTNAVSLMAFMSDIRDEHLSFSFGKKTPSTFSEALSRAQKYMSAGEFFFSKREPEGKQSDQNRERSGDKPQWSRWEKRDRSTRKIHPENLKNIRQLPFHSSKYNGDQRPKVVQMAREDEDTSA</sequence>
<dbReference type="OrthoDB" id="1752139at2759"/>
<feature type="region of interest" description="Disordered" evidence="1">
    <location>
        <begin position="177"/>
        <end position="249"/>
    </location>
</feature>
<evidence type="ECO:0000256" key="1">
    <source>
        <dbReference type="SAM" id="MobiDB-lite"/>
    </source>
</evidence>
<dbReference type="KEGG" id="mcha:111018307"/>
<dbReference type="RefSeq" id="XP_022150035.1">
    <property type="nucleotide sequence ID" value="XM_022294343.1"/>
</dbReference>
<feature type="domain" description="Retrotransposon gag" evidence="2">
    <location>
        <begin position="51"/>
        <end position="138"/>
    </location>
</feature>
<dbReference type="GeneID" id="111018307"/>
<evidence type="ECO:0000259" key="2">
    <source>
        <dbReference type="Pfam" id="PF03732"/>
    </source>
</evidence>
<dbReference type="PANTHER" id="PTHR33223:SF10">
    <property type="entry name" value="AMINOTRANSFERASE-LIKE PLANT MOBILE DOMAIN-CONTAINING PROTEIN"/>
    <property type="match status" value="1"/>
</dbReference>
<dbReference type="PANTHER" id="PTHR33223">
    <property type="entry name" value="CCHC-TYPE DOMAIN-CONTAINING PROTEIN"/>
    <property type="match status" value="1"/>
</dbReference>
<dbReference type="AlphaFoldDB" id="A0A6J1D7D2"/>
<keyword evidence="3" id="KW-1185">Reference proteome</keyword>
<gene>
    <name evidence="4" type="primary">LOC111018307</name>
</gene>
<dbReference type="InterPro" id="IPR005162">
    <property type="entry name" value="Retrotrans_gag_dom"/>
</dbReference>
<evidence type="ECO:0000313" key="4">
    <source>
        <dbReference type="RefSeq" id="XP_022150035.1"/>
    </source>
</evidence>
<feature type="compositionally biased region" description="Basic and acidic residues" evidence="1">
    <location>
        <begin position="177"/>
        <end position="194"/>
    </location>
</feature>
<protein>
    <submittedName>
        <fullName evidence="4">Uncharacterized protein LOC111018307</fullName>
    </submittedName>
</protein>
<dbReference type="Proteomes" id="UP000504603">
    <property type="component" value="Unplaced"/>
</dbReference>
<evidence type="ECO:0000313" key="3">
    <source>
        <dbReference type="Proteomes" id="UP000504603"/>
    </source>
</evidence>
<proteinExistence type="predicted"/>
<organism evidence="3 4">
    <name type="scientific">Momordica charantia</name>
    <name type="common">Bitter gourd</name>
    <name type="synonym">Balsam pear</name>
    <dbReference type="NCBI Taxonomy" id="3673"/>
    <lineage>
        <taxon>Eukaryota</taxon>
        <taxon>Viridiplantae</taxon>
        <taxon>Streptophyta</taxon>
        <taxon>Embryophyta</taxon>
        <taxon>Tracheophyta</taxon>
        <taxon>Spermatophyta</taxon>
        <taxon>Magnoliopsida</taxon>
        <taxon>eudicotyledons</taxon>
        <taxon>Gunneridae</taxon>
        <taxon>Pentapetalae</taxon>
        <taxon>rosids</taxon>
        <taxon>fabids</taxon>
        <taxon>Cucurbitales</taxon>
        <taxon>Cucurbitaceae</taxon>
        <taxon>Momordiceae</taxon>
        <taxon>Momordica</taxon>
    </lineage>
</organism>